<dbReference type="OrthoDB" id="161814at2759"/>
<feature type="transmembrane region" description="Helical" evidence="4">
    <location>
        <begin position="22"/>
        <end position="42"/>
    </location>
</feature>
<evidence type="ECO:0000256" key="3">
    <source>
        <dbReference type="ARBA" id="ARBA00023136"/>
    </source>
</evidence>
<name>A0A8S4A800_9EUPU</name>
<keyword evidence="4" id="KW-0187">Copper transport</keyword>
<evidence type="ECO:0000256" key="4">
    <source>
        <dbReference type="RuleBase" id="RU367022"/>
    </source>
</evidence>
<keyword evidence="3 4" id="KW-0472">Membrane</keyword>
<evidence type="ECO:0000313" key="6">
    <source>
        <dbReference type="Proteomes" id="UP000678393"/>
    </source>
</evidence>
<keyword evidence="4" id="KW-0186">Copper</keyword>
<dbReference type="PANTHER" id="PTHR12483:SF115">
    <property type="entry name" value="COPPER TRANSPORT PROTEIN"/>
    <property type="match status" value="1"/>
</dbReference>
<gene>
    <name evidence="5" type="ORF">CUNI_LOCUS21956</name>
</gene>
<feature type="transmembrane region" description="Helical" evidence="4">
    <location>
        <begin position="85"/>
        <end position="115"/>
    </location>
</feature>
<comment type="caution">
    <text evidence="5">The sequence shown here is derived from an EMBL/GenBank/DDBJ whole genome shotgun (WGS) entry which is preliminary data.</text>
</comment>
<proteinExistence type="inferred from homology"/>
<dbReference type="EMBL" id="CAJHNH020008529">
    <property type="protein sequence ID" value="CAG5136398.1"/>
    <property type="molecule type" value="Genomic_DNA"/>
</dbReference>
<keyword evidence="1 4" id="KW-0812">Transmembrane</keyword>
<dbReference type="Proteomes" id="UP000678393">
    <property type="component" value="Unassembled WGS sequence"/>
</dbReference>
<comment type="subcellular location">
    <subcellularLocation>
        <location evidence="4">Membrane</location>
        <topology evidence="4">Multi-pass membrane protein</topology>
    </subcellularLocation>
</comment>
<evidence type="ECO:0000256" key="2">
    <source>
        <dbReference type="ARBA" id="ARBA00022989"/>
    </source>
</evidence>
<protein>
    <recommendedName>
        <fullName evidence="4">Copper transport protein</fullName>
    </recommendedName>
</protein>
<dbReference type="GO" id="GO:0005375">
    <property type="term" value="F:copper ion transmembrane transporter activity"/>
    <property type="evidence" value="ECO:0007669"/>
    <property type="project" value="UniProtKB-UniRule"/>
</dbReference>
<comment type="similarity">
    <text evidence="4">Belongs to the copper transporter (Ctr) (TC 1.A.56) family. SLC31A subfamily.</text>
</comment>
<evidence type="ECO:0000313" key="5">
    <source>
        <dbReference type="EMBL" id="CAG5136398.1"/>
    </source>
</evidence>
<keyword evidence="4" id="KW-0406">Ion transport</keyword>
<keyword evidence="4" id="KW-0813">Transport</keyword>
<dbReference type="PANTHER" id="PTHR12483">
    <property type="entry name" value="SOLUTE CARRIER FAMILY 31 COPPER TRANSPORTERS"/>
    <property type="match status" value="1"/>
</dbReference>
<keyword evidence="2 4" id="KW-1133">Transmembrane helix</keyword>
<reference evidence="5" key="1">
    <citation type="submission" date="2021-04" db="EMBL/GenBank/DDBJ databases">
        <authorList>
            <consortium name="Molecular Ecology Group"/>
        </authorList>
    </citation>
    <scope>NUCLEOTIDE SEQUENCE</scope>
</reference>
<accession>A0A8S4A800</accession>
<keyword evidence="6" id="KW-1185">Reference proteome</keyword>
<dbReference type="Pfam" id="PF04145">
    <property type="entry name" value="Ctr"/>
    <property type="match status" value="1"/>
</dbReference>
<dbReference type="InterPro" id="IPR007274">
    <property type="entry name" value="Cop_transporter"/>
</dbReference>
<evidence type="ECO:0000256" key="1">
    <source>
        <dbReference type="ARBA" id="ARBA00022692"/>
    </source>
</evidence>
<organism evidence="5 6">
    <name type="scientific">Candidula unifasciata</name>
    <dbReference type="NCBI Taxonomy" id="100452"/>
    <lineage>
        <taxon>Eukaryota</taxon>
        <taxon>Metazoa</taxon>
        <taxon>Spiralia</taxon>
        <taxon>Lophotrochozoa</taxon>
        <taxon>Mollusca</taxon>
        <taxon>Gastropoda</taxon>
        <taxon>Heterobranchia</taxon>
        <taxon>Euthyneura</taxon>
        <taxon>Panpulmonata</taxon>
        <taxon>Eupulmonata</taxon>
        <taxon>Stylommatophora</taxon>
        <taxon>Helicina</taxon>
        <taxon>Helicoidea</taxon>
        <taxon>Geomitridae</taxon>
        <taxon>Candidula</taxon>
    </lineage>
</organism>
<dbReference type="AlphaFoldDB" id="A0A8S4A800"/>
<dbReference type="GO" id="GO:0016020">
    <property type="term" value="C:membrane"/>
    <property type="evidence" value="ECO:0007669"/>
    <property type="project" value="UniProtKB-SubCell"/>
</dbReference>
<sequence>MTTAHNHSAVPDVGFYDWLNNIIHSTTGLPVMTLVVFVLAIFSEGLGSAIRRLRARPVFWIRSRTPTVILHNVLSTLVHASKVTLMFLLMVIFMALNVWLCLAAILGSALGYLVFNWSSLWESEAPDKEELAKSHW</sequence>